<accession>A0A0D2EU91</accession>
<protein>
    <submittedName>
        <fullName evidence="3">Uncharacterized protein</fullName>
    </submittedName>
</protein>
<keyword evidence="4" id="KW-1185">Reference proteome</keyword>
<gene>
    <name evidence="3" type="ORF">PV05_02844</name>
</gene>
<dbReference type="Proteomes" id="UP000054342">
    <property type="component" value="Unassembled WGS sequence"/>
</dbReference>
<feature type="compositionally biased region" description="Basic and acidic residues" evidence="1">
    <location>
        <begin position="624"/>
        <end position="642"/>
    </location>
</feature>
<evidence type="ECO:0000313" key="3">
    <source>
        <dbReference type="EMBL" id="KIW58315.1"/>
    </source>
</evidence>
<feature type="compositionally biased region" description="Basic residues" evidence="1">
    <location>
        <begin position="643"/>
        <end position="665"/>
    </location>
</feature>
<evidence type="ECO:0000313" key="4">
    <source>
        <dbReference type="Proteomes" id="UP000054342"/>
    </source>
</evidence>
<reference evidence="3 4" key="1">
    <citation type="submission" date="2015-01" db="EMBL/GenBank/DDBJ databases">
        <title>The Genome Sequence of Exophiala xenobiotica CBS118157.</title>
        <authorList>
            <consortium name="The Broad Institute Genomics Platform"/>
            <person name="Cuomo C."/>
            <person name="de Hoog S."/>
            <person name="Gorbushina A."/>
            <person name="Stielow B."/>
            <person name="Teixiera M."/>
            <person name="Abouelleil A."/>
            <person name="Chapman S.B."/>
            <person name="Priest M."/>
            <person name="Young S.K."/>
            <person name="Wortman J."/>
            <person name="Nusbaum C."/>
            <person name="Birren B."/>
        </authorList>
    </citation>
    <scope>NUCLEOTIDE SEQUENCE [LARGE SCALE GENOMIC DNA]</scope>
    <source>
        <strain evidence="3 4">CBS 118157</strain>
    </source>
</reference>
<name>A0A0D2EU91_9EURO</name>
<evidence type="ECO:0000256" key="1">
    <source>
        <dbReference type="SAM" id="MobiDB-lite"/>
    </source>
</evidence>
<dbReference type="GeneID" id="25324752"/>
<keyword evidence="2" id="KW-0732">Signal</keyword>
<proteinExistence type="predicted"/>
<dbReference type="STRING" id="348802.A0A0D2EU91"/>
<feature type="chain" id="PRO_5002241418" evidence="2">
    <location>
        <begin position="21"/>
        <end position="665"/>
    </location>
</feature>
<dbReference type="OrthoDB" id="4120877at2759"/>
<dbReference type="EMBL" id="KN847318">
    <property type="protein sequence ID" value="KIW58315.1"/>
    <property type="molecule type" value="Genomic_DNA"/>
</dbReference>
<sequence length="665" mass="67722">MAQFLSFTLVIASLFHVACGYVDFGDATLPFEPILIPTPRPNQLPHDYDLRYEILPSMITAVAPSITLAPNGTRETIYSLHYHHYFTKTRQGRGLFKRGVFADDPPISTCTPCGGAATSSSTSRTSTSTVSCPTHTYDGVFRSPDPAATTSYCYNSDYSGVFEPTSTLVNTLPCCFTIPESCLANRTTSTSFTPSSGVFRPTSTSSIVNTTSTKATTTSRFSLTTPTSTSASSLSGSPVLNSGSLSTRLSSSLMTPTTTGGSTVRSSITSVQYGSSPSSSVSTSSTSYSIIVISSTTITLTRPSGTGSTTRGATLTIITATPTLTTTSSSLGSHITTVVSNTIDGCGTASGSGIAAGTGTIYTNGLSIVTSGTASGSASSVVGCGYIIATTGTFIGSAVITGCGFGSGSGTLTGSGTIWPAAGMGMMSIVSSGIVSGSGSFQGCGTLTGSGVFTATGGYTTTILAPATTTSSPSSRPTKTVSVFVSYCATDLAGSGGGSGDVINNIFGNNNTLISPILAGANGTGTTNSSLSGGGGGGSANDTILRVHGSAGNALCNTCPNSVGICCPPTVECDDDDGKCPAPALEMSGNTINGYLIAQVMNSTAPVEGKRRVRARVRVKTREEKALEKERDSIGLREEVAGRHGHGHQGQKKKKGTRRAHRKQF</sequence>
<dbReference type="AlphaFoldDB" id="A0A0D2EU91"/>
<feature type="region of interest" description="Disordered" evidence="1">
    <location>
        <begin position="624"/>
        <end position="665"/>
    </location>
</feature>
<feature type="region of interest" description="Disordered" evidence="1">
    <location>
        <begin position="218"/>
        <end position="277"/>
    </location>
</feature>
<dbReference type="RefSeq" id="XP_013318899.1">
    <property type="nucleotide sequence ID" value="XM_013463445.1"/>
</dbReference>
<feature type="signal peptide" evidence="2">
    <location>
        <begin position="1"/>
        <end position="20"/>
    </location>
</feature>
<dbReference type="HOGENOM" id="CLU_412791_0_0_1"/>
<evidence type="ECO:0000256" key="2">
    <source>
        <dbReference type="SAM" id="SignalP"/>
    </source>
</evidence>
<organism evidence="3 4">
    <name type="scientific">Exophiala xenobiotica</name>
    <dbReference type="NCBI Taxonomy" id="348802"/>
    <lineage>
        <taxon>Eukaryota</taxon>
        <taxon>Fungi</taxon>
        <taxon>Dikarya</taxon>
        <taxon>Ascomycota</taxon>
        <taxon>Pezizomycotina</taxon>
        <taxon>Eurotiomycetes</taxon>
        <taxon>Chaetothyriomycetidae</taxon>
        <taxon>Chaetothyriales</taxon>
        <taxon>Herpotrichiellaceae</taxon>
        <taxon>Exophiala</taxon>
    </lineage>
</organism>